<name>A0ABR1H516_9HYPO</name>
<evidence type="ECO:0000313" key="1">
    <source>
        <dbReference type="EMBL" id="KAK7416200.1"/>
    </source>
</evidence>
<accession>A0ABR1H516</accession>
<keyword evidence="2" id="KW-1185">Reference proteome</keyword>
<dbReference type="Proteomes" id="UP001498476">
    <property type="component" value="Unassembled WGS sequence"/>
</dbReference>
<evidence type="ECO:0000313" key="2">
    <source>
        <dbReference type="Proteomes" id="UP001498476"/>
    </source>
</evidence>
<reference evidence="1 2" key="1">
    <citation type="journal article" date="2025" name="Microbiol. Resour. Announc.">
        <title>Draft genome sequences for Neonectria magnoliae and Neonectria punicea, canker pathogens of Liriodendron tulipifera and Acer saccharum in West Virginia.</title>
        <authorList>
            <person name="Petronek H.M."/>
            <person name="Kasson M.T."/>
            <person name="Metheny A.M."/>
            <person name="Stauder C.M."/>
            <person name="Lovett B."/>
            <person name="Lynch S.C."/>
            <person name="Garnas J.R."/>
            <person name="Kasson L.R."/>
            <person name="Stajich J.E."/>
        </authorList>
    </citation>
    <scope>NUCLEOTIDE SEQUENCE [LARGE SCALE GENOMIC DNA]</scope>
    <source>
        <strain evidence="1 2">NRRL 64653</strain>
    </source>
</reference>
<sequence length="246" mass="27667">MANYQSAYPNHEQGYPIYLLTTPLQYQSKYLGFDKPRDMIGHWAIRIEGHCYELTKNPKEPMTKKDPKYIMRSLPDQTWRSIKRDEKRVVSPSDRPVGYTARPWSPQTIQHMAYRVWQGPLQAKYVYDENNCQVFVRLLVDLIGNNDTKASFPSFFDKLVKGAGVTRDSFVLAAAAGMITVAAGASLVAAPVDGGATAAAGFALASSMTLRSTTTLLNDRHSKGEFVRKAQEELKEELRREGILPY</sequence>
<proteinExistence type="predicted"/>
<comment type="caution">
    <text evidence="1">The sequence shown here is derived from an EMBL/GenBank/DDBJ whole genome shotgun (WGS) entry which is preliminary data.</text>
</comment>
<dbReference type="EMBL" id="JAZAVJ010000072">
    <property type="protein sequence ID" value="KAK7416200.1"/>
    <property type="molecule type" value="Genomic_DNA"/>
</dbReference>
<protein>
    <submittedName>
        <fullName evidence="1">Uncharacterized protein</fullName>
    </submittedName>
</protein>
<organism evidence="1 2">
    <name type="scientific">Neonectria punicea</name>
    <dbReference type="NCBI Taxonomy" id="979145"/>
    <lineage>
        <taxon>Eukaryota</taxon>
        <taxon>Fungi</taxon>
        <taxon>Dikarya</taxon>
        <taxon>Ascomycota</taxon>
        <taxon>Pezizomycotina</taxon>
        <taxon>Sordariomycetes</taxon>
        <taxon>Hypocreomycetidae</taxon>
        <taxon>Hypocreales</taxon>
        <taxon>Nectriaceae</taxon>
        <taxon>Neonectria</taxon>
    </lineage>
</organism>
<gene>
    <name evidence="1" type="ORF">QQX98_005397</name>
</gene>